<sequence>MKISNPTPQRQLRAHRPERPAPRVLNSAEHHAWLARHLTDRDRWLCRMLFEHHVLTSTQIVDIAFPGRRAANLRLHNLYRWGVVHRFQPHRSVGSHPMHYVLDTAGAAAIAYEDGLELKDLGYSREREVGRAFSLQLAHTVGCNALFTTLIRASRQPEAAAKLTTWWSAARCGRHWGDIVTPDGYGRWVKAGREVEWFVEFDFGTETLSRLASKLVRYERLADATGIATPVLAWFPTAVREANARRVLAEVLRSLDSPARVPVATTSGESSADPLDMSASRWLRVDDSGALGRVALAELPKLWPHLPASPPSSGGRNLDTTRAMRPGLEPPTPMPPAVSSRLNS</sequence>
<name>A0A075UPF6_9PSEU</name>
<feature type="compositionally biased region" description="Polar residues" evidence="1">
    <location>
        <begin position="1"/>
        <end position="10"/>
    </location>
</feature>
<dbReference type="InterPro" id="IPR025855">
    <property type="entry name" value="Replic_Relax"/>
</dbReference>
<dbReference type="RefSeq" id="WP_038509189.1">
    <property type="nucleotide sequence ID" value="NZ_CP008953.1"/>
</dbReference>
<evidence type="ECO:0000313" key="2">
    <source>
        <dbReference type="EMBL" id="AIG74404.1"/>
    </source>
</evidence>
<protein>
    <recommendedName>
        <fullName evidence="4">Replication-relaxation</fullName>
    </recommendedName>
</protein>
<dbReference type="STRING" id="208439.AJAP_07460"/>
<dbReference type="Pfam" id="PF13814">
    <property type="entry name" value="Replic_Relax"/>
    <property type="match status" value="1"/>
</dbReference>
<feature type="compositionally biased region" description="Polar residues" evidence="1">
    <location>
        <begin position="311"/>
        <end position="320"/>
    </location>
</feature>
<evidence type="ECO:0008006" key="4">
    <source>
        <dbReference type="Google" id="ProtNLM"/>
    </source>
</evidence>
<feature type="region of interest" description="Disordered" evidence="1">
    <location>
        <begin position="305"/>
        <end position="344"/>
    </location>
</feature>
<reference evidence="2 3" key="1">
    <citation type="journal article" date="2014" name="J. Biotechnol.">
        <title>Complete genome sequence of the actinobacterium Amycolatopsis japonica MG417-CF17(T) (=DSM 44213T) producing (S,S)-N,N'-ethylenediaminedisuccinic acid.</title>
        <authorList>
            <person name="Stegmann E."/>
            <person name="Albersmeier A."/>
            <person name="Spohn M."/>
            <person name="Gert H."/>
            <person name="Weber T."/>
            <person name="Wohlleben W."/>
            <person name="Kalinowski J."/>
            <person name="Ruckert C."/>
        </authorList>
    </citation>
    <scope>NUCLEOTIDE SEQUENCE [LARGE SCALE GENOMIC DNA]</scope>
    <source>
        <strain evidence="3">MG417-CF17 (DSM 44213)</strain>
    </source>
</reference>
<dbReference type="EMBL" id="CP008953">
    <property type="protein sequence ID" value="AIG74404.1"/>
    <property type="molecule type" value="Genomic_DNA"/>
</dbReference>
<dbReference type="Proteomes" id="UP000028492">
    <property type="component" value="Chromosome"/>
</dbReference>
<evidence type="ECO:0000313" key="3">
    <source>
        <dbReference type="Proteomes" id="UP000028492"/>
    </source>
</evidence>
<dbReference type="HOGENOM" id="CLU_058041_0_0_11"/>
<proteinExistence type="predicted"/>
<organism evidence="2 3">
    <name type="scientific">Amycolatopsis japonica</name>
    <dbReference type="NCBI Taxonomy" id="208439"/>
    <lineage>
        <taxon>Bacteria</taxon>
        <taxon>Bacillati</taxon>
        <taxon>Actinomycetota</taxon>
        <taxon>Actinomycetes</taxon>
        <taxon>Pseudonocardiales</taxon>
        <taxon>Pseudonocardiaceae</taxon>
        <taxon>Amycolatopsis</taxon>
        <taxon>Amycolatopsis japonica group</taxon>
    </lineage>
</organism>
<keyword evidence="3" id="KW-1185">Reference proteome</keyword>
<dbReference type="eggNOG" id="ENOG50336WS">
    <property type="taxonomic scope" value="Bacteria"/>
</dbReference>
<dbReference type="KEGG" id="aja:AJAP_07460"/>
<feature type="region of interest" description="Disordered" evidence="1">
    <location>
        <begin position="1"/>
        <end position="23"/>
    </location>
</feature>
<accession>A0A075UPF6</accession>
<gene>
    <name evidence="2" type="ORF">AJAP_07460</name>
</gene>
<evidence type="ECO:0000256" key="1">
    <source>
        <dbReference type="SAM" id="MobiDB-lite"/>
    </source>
</evidence>
<dbReference type="AlphaFoldDB" id="A0A075UPF6"/>